<dbReference type="RefSeq" id="WP_204203260.1">
    <property type="nucleotide sequence ID" value="NZ_JAFELM010000028.1"/>
</dbReference>
<comment type="caution">
    <text evidence="2">The sequence shown here is derived from an EMBL/GenBank/DDBJ whole genome shotgun (WGS) entry which is preliminary data.</text>
</comment>
<reference evidence="2 3" key="1">
    <citation type="submission" date="2021-02" db="EMBL/GenBank/DDBJ databases">
        <title>Bacillus sp. RD4P76, an endophyte from a halophyte.</title>
        <authorList>
            <person name="Sun J.-Q."/>
        </authorList>
    </citation>
    <scope>NUCLEOTIDE SEQUENCE [LARGE SCALE GENOMIC DNA]</scope>
    <source>
        <strain evidence="2 3">RD4P76</strain>
    </source>
</reference>
<proteinExistence type="predicted"/>
<feature type="transmembrane region" description="Helical" evidence="1">
    <location>
        <begin position="6"/>
        <end position="21"/>
    </location>
</feature>
<dbReference type="EMBL" id="JAFELM010000028">
    <property type="protein sequence ID" value="MBM6617904.1"/>
    <property type="molecule type" value="Genomic_DNA"/>
</dbReference>
<protein>
    <recommendedName>
        <fullName evidence="4">DUF4178 domain-containing protein</fullName>
    </recommendedName>
</protein>
<dbReference type="Gene3D" id="2.60.40.3830">
    <property type="match status" value="1"/>
</dbReference>
<keyword evidence="1" id="KW-1133">Transmembrane helix</keyword>
<keyword evidence="3" id="KW-1185">Reference proteome</keyword>
<organism evidence="2 3">
    <name type="scientific">Bacillus suaedaesalsae</name>
    <dbReference type="NCBI Taxonomy" id="2810349"/>
    <lineage>
        <taxon>Bacteria</taxon>
        <taxon>Bacillati</taxon>
        <taxon>Bacillota</taxon>
        <taxon>Bacilli</taxon>
        <taxon>Bacillales</taxon>
        <taxon>Bacillaceae</taxon>
        <taxon>Bacillus</taxon>
    </lineage>
</organism>
<evidence type="ECO:0000256" key="1">
    <source>
        <dbReference type="SAM" id="Phobius"/>
    </source>
</evidence>
<accession>A0ABS2DHD7</accession>
<name>A0ABS2DHD7_9BACI</name>
<keyword evidence="1" id="KW-0812">Transmembrane</keyword>
<evidence type="ECO:0000313" key="2">
    <source>
        <dbReference type="EMBL" id="MBM6617904.1"/>
    </source>
</evidence>
<evidence type="ECO:0000313" key="3">
    <source>
        <dbReference type="Proteomes" id="UP001518925"/>
    </source>
</evidence>
<feature type="transmembrane region" description="Helical" evidence="1">
    <location>
        <begin position="41"/>
        <end position="61"/>
    </location>
</feature>
<keyword evidence="1" id="KW-0472">Membrane</keyword>
<gene>
    <name evidence="2" type="ORF">JR050_09510</name>
</gene>
<sequence length="214" mass="25311">MIPFVIGFTMLTIGIIMFWIRKSAPESEMMRDFDDAEFKKFFSIFTVGGTLLVAFGVYSYLTAKPPFLTVTYAKAEHFIDGEIEKIGYLQKNLFIKDEEFELTVVSWEDLNENEVRFEFIAPDKSSQEVKVTKINEKREKILLETIEAKEVYKLPPFDFSQSGEWKVNIYEGTEKFSSWIIQVRTQEEVDQMFEDYEKTIDDDPRFENFYNFMK</sequence>
<evidence type="ECO:0008006" key="4">
    <source>
        <dbReference type="Google" id="ProtNLM"/>
    </source>
</evidence>
<dbReference type="Proteomes" id="UP001518925">
    <property type="component" value="Unassembled WGS sequence"/>
</dbReference>